<keyword evidence="3" id="KW-0808">Transferase</keyword>
<feature type="compositionally biased region" description="Basic and acidic residues" evidence="7">
    <location>
        <begin position="78"/>
        <end position="97"/>
    </location>
</feature>
<feature type="compositionally biased region" description="Basic and acidic residues" evidence="7">
    <location>
        <begin position="1648"/>
        <end position="1664"/>
    </location>
</feature>
<dbReference type="PANTHER" id="PTHR43867">
    <property type="entry name" value="CELLULOSE SYNTHASE CATALYTIC SUBUNIT A [UDP-FORMING]"/>
    <property type="match status" value="1"/>
</dbReference>
<evidence type="ECO:0000256" key="7">
    <source>
        <dbReference type="SAM" id="MobiDB-lite"/>
    </source>
</evidence>
<feature type="transmembrane region" description="Helical" evidence="8">
    <location>
        <begin position="1330"/>
        <end position="1349"/>
    </location>
</feature>
<reference evidence="9" key="1">
    <citation type="submission" date="2021-01" db="EMBL/GenBank/DDBJ databases">
        <authorList>
            <person name="Corre E."/>
            <person name="Pelletier E."/>
            <person name="Niang G."/>
            <person name="Scheremetjew M."/>
            <person name="Finn R."/>
            <person name="Kale V."/>
            <person name="Holt S."/>
            <person name="Cochrane G."/>
            <person name="Meng A."/>
            <person name="Brown T."/>
            <person name="Cohen L."/>
        </authorList>
    </citation>
    <scope>NUCLEOTIDE SEQUENCE</scope>
    <source>
        <strain evidence="9">CCMP3105</strain>
    </source>
</reference>
<feature type="transmembrane region" description="Helical" evidence="8">
    <location>
        <begin position="1564"/>
        <end position="1584"/>
    </location>
</feature>
<evidence type="ECO:0000313" key="9">
    <source>
        <dbReference type="EMBL" id="CAE4663346.1"/>
    </source>
</evidence>
<feature type="region of interest" description="Disordered" evidence="7">
    <location>
        <begin position="1636"/>
        <end position="1668"/>
    </location>
</feature>
<dbReference type="Gene3D" id="3.90.550.10">
    <property type="entry name" value="Spore Coat Polysaccharide Biosynthesis Protein SpsA, Chain A"/>
    <property type="match status" value="1"/>
</dbReference>
<gene>
    <name evidence="9" type="ORF">AMON00008_LOCUS61281</name>
</gene>
<feature type="transmembrane region" description="Helical" evidence="8">
    <location>
        <begin position="1477"/>
        <end position="1498"/>
    </location>
</feature>
<feature type="transmembrane region" description="Helical" evidence="8">
    <location>
        <begin position="494"/>
        <end position="516"/>
    </location>
</feature>
<feature type="region of interest" description="Disordered" evidence="7">
    <location>
        <begin position="847"/>
        <end position="876"/>
    </location>
</feature>
<dbReference type="GO" id="GO:0016020">
    <property type="term" value="C:membrane"/>
    <property type="evidence" value="ECO:0007669"/>
    <property type="project" value="UniProtKB-SubCell"/>
</dbReference>
<feature type="compositionally biased region" description="Gly residues" evidence="7">
    <location>
        <begin position="53"/>
        <end position="66"/>
    </location>
</feature>
<comment type="subcellular location">
    <subcellularLocation>
        <location evidence="1">Membrane</location>
        <topology evidence="1">Multi-pass membrane protein</topology>
    </subcellularLocation>
</comment>
<dbReference type="InterPro" id="IPR050321">
    <property type="entry name" value="Glycosyltr_2/OpgH_subfam"/>
</dbReference>
<dbReference type="EMBL" id="HBNR01085569">
    <property type="protein sequence ID" value="CAE4663346.1"/>
    <property type="molecule type" value="Transcribed_RNA"/>
</dbReference>
<dbReference type="GO" id="GO:0016757">
    <property type="term" value="F:glycosyltransferase activity"/>
    <property type="evidence" value="ECO:0007669"/>
    <property type="project" value="UniProtKB-KW"/>
</dbReference>
<feature type="transmembrane region" description="Helical" evidence="8">
    <location>
        <begin position="1452"/>
        <end position="1471"/>
    </location>
</feature>
<evidence type="ECO:0000256" key="2">
    <source>
        <dbReference type="ARBA" id="ARBA00022676"/>
    </source>
</evidence>
<keyword evidence="5 8" id="KW-1133">Transmembrane helix</keyword>
<evidence type="ECO:0000256" key="6">
    <source>
        <dbReference type="ARBA" id="ARBA00023136"/>
    </source>
</evidence>
<protein>
    <submittedName>
        <fullName evidence="9">Uncharacterized protein</fullName>
    </submittedName>
</protein>
<name>A0A7S4T2H7_9DINO</name>
<proteinExistence type="predicted"/>
<evidence type="ECO:0000256" key="1">
    <source>
        <dbReference type="ARBA" id="ARBA00004141"/>
    </source>
</evidence>
<feature type="transmembrane region" description="Helical" evidence="8">
    <location>
        <begin position="1519"/>
        <end position="1544"/>
    </location>
</feature>
<sequence>MTDEKKAEGQGAGLGKEGHFDKELYGGSKEGDFVHELPTDKEAAELERQEGGVLAGSGLKPGGGGKPQDDVPGGPGDDPFKDTRSKTIADREDEYRAQRHRRMLSPPRADPFADETPAPELQTYKDVMIGQQLDKEKQEVMRKIQKQKEEEATQKAEGRAEEVPAEKKKRRWDSTAGKKGEEEGKKEGKKEGKDKGEGHKKDEGDEGDKDEEEKKKKPKKKQERTCVDLPGVRLAQVDHSELDSFVKDKEVDSALKCTAECGRHISCKQSIFSHANKGCYLFKLSTVEVNAFKDGYNSSYCGDQKDESLMMMMLHQAYKGYVPAKPAPAPAGPVAGPPPDIHVRRLSDTSTKFYWQIAHVPNLTMGVMRDQGASAMRIIPRNGSCFTTPGFIYMVACMTAKPVYMSGRSLQLDPPPFNDRCLAVGGLCGATCGSGTEVDEHVARYCPRHGNLPMRRLSGEDPKKPVSPYASARIPKEMLVQPIEPRRSATTRSIAARCFFHGFMFFIAISYIATILGKFPGNFTDFFPVHTWEEIRTHGYVLDKFGSAVSTGVSASEGKTIVFRNWLGKIAARPRFDDPAIPTFAKWVDVFCDEGHREGARIMWMAWTDFLDTNPPVEFLQQWSVNVQNLTFEQAAYFTPFDLEWELKAGKRKVLPVTPEQGDSVIPGSRVTVPAGGVKLQPDSLAKLKDLYEVFKFLPDNLKMEPALSKMDDCVLTRKVALGFEDGRGKKPKSCFTVPFSNNWRSELEKTMEQRMDTLGLSSKEHYKSSLVVTDSSGKRADAFGRDALAERQFPLHCREPLARQDRQVVMVYCARAKPESDRKGIAKTRGLDKYLWACLRPKAVRRATGDQPRRSFKKKRTDERQPLLSQADRPWSSVSGPDFENFVLEEVSRSVEAVVKRQNEKFIHKKDGNARRRSANSTLAKDYAKAYLQHRTVDSDWEMARFCYGEIVGEEMDKDGDEVVVLDNPSPALLELVSDLQLPGMGLVALETEEVSRYFGLSRGQRRTAHTAKPTLEFLFTDTSGAEAPAEPSREFTQELRKKLQGVAGASDEEAKGLVIEVQLKGDNLVALVRGPGKIIEPIRDRNLSSVQVLSYLGRMIDSHPTVTVKKDLLMPYAGVRGKSGGLNYVVDLLQFRHGFIGTGAEGDPTPERMLFGIFDARHQPHPDYWRQVLPKFMHNTDSGYTYEANDEVTMVQAPQSFPAVDMNDDVLDVHNGLCFNLMNVIRNRCGGVTSCGTNAVWQINARDFSRQGENAESLEYFDSRTKIEDTASTHIQFCQGKRSVYVQEKISTGIAKLNNDYLCALERWAEGAVQLFWLQIFADKTHQLVLFGLAILGFLGAIYYSLYGGWTKDFIGMNVFCDVEGTPTLLLGQAHGFCNSLYGIFSKFLEHTIDRVIFKMAAEDYMRLIDFSLVWLLIVLSMAAITALLSARGIMPRIVRVFIMMENISYWLTSCSIFFWLSLTLFMIIGMNPPLMFNVTHFMMFILAINITNHCMINEYKNMGGCSELSIWRSQQAYTLAAPLYVMAIARGTAASWGIIWQRLDKSFWTASDHGSDVVRGVTVWVTFIWVAFVFCTFYLLILEGKRWLFNEIGDKIQKQCQVVAVLMLGLLAITVWEPFLALWGADKSISDMDKTEDKEEEEEGDNGKEGEGGGEGGKDAGKGGGRTMLHGVASLMVWWRSKAWIMRYVIDFGMPLLVLCGVLGGGVSILMMAAHASIVKGFRV</sequence>
<organism evidence="9">
    <name type="scientific">Alexandrium monilatum</name>
    <dbReference type="NCBI Taxonomy" id="311494"/>
    <lineage>
        <taxon>Eukaryota</taxon>
        <taxon>Sar</taxon>
        <taxon>Alveolata</taxon>
        <taxon>Dinophyceae</taxon>
        <taxon>Gonyaulacales</taxon>
        <taxon>Pyrocystaceae</taxon>
        <taxon>Alexandrium</taxon>
    </lineage>
</organism>
<keyword evidence="4 8" id="KW-0812">Transmembrane</keyword>
<dbReference type="InterPro" id="IPR029044">
    <property type="entry name" value="Nucleotide-diphossugar_trans"/>
</dbReference>
<evidence type="ECO:0000256" key="3">
    <source>
        <dbReference type="ARBA" id="ARBA00022679"/>
    </source>
</evidence>
<evidence type="ECO:0000256" key="5">
    <source>
        <dbReference type="ARBA" id="ARBA00022989"/>
    </source>
</evidence>
<dbReference type="PANTHER" id="PTHR43867:SF2">
    <property type="entry name" value="CELLULOSE SYNTHASE CATALYTIC SUBUNIT A [UDP-FORMING]"/>
    <property type="match status" value="1"/>
</dbReference>
<accession>A0A7S4T2H7</accession>
<evidence type="ECO:0000256" key="4">
    <source>
        <dbReference type="ARBA" id="ARBA00022692"/>
    </source>
</evidence>
<keyword evidence="6 8" id="KW-0472">Membrane</keyword>
<keyword evidence="2" id="KW-0328">Glycosyltransferase</keyword>
<feature type="transmembrane region" description="Helical" evidence="8">
    <location>
        <begin position="1695"/>
        <end position="1717"/>
    </location>
</feature>
<feature type="transmembrane region" description="Helical" evidence="8">
    <location>
        <begin position="1605"/>
        <end position="1628"/>
    </location>
</feature>
<feature type="compositionally biased region" description="Basic and acidic residues" evidence="7">
    <location>
        <begin position="133"/>
        <end position="203"/>
    </location>
</feature>
<feature type="compositionally biased region" description="Basic and acidic residues" evidence="7">
    <location>
        <begin position="16"/>
        <end position="50"/>
    </location>
</feature>
<feature type="transmembrane region" description="Helical" evidence="8">
    <location>
        <begin position="1410"/>
        <end position="1431"/>
    </location>
</feature>
<evidence type="ECO:0000256" key="8">
    <source>
        <dbReference type="SAM" id="Phobius"/>
    </source>
</evidence>
<feature type="region of interest" description="Disordered" evidence="7">
    <location>
        <begin position="1"/>
        <end position="224"/>
    </location>
</feature>